<dbReference type="Proteomes" id="UP000009022">
    <property type="component" value="Unassembled WGS sequence"/>
</dbReference>
<dbReference type="Pfam" id="PF16095">
    <property type="entry name" value="COR-A"/>
    <property type="match status" value="1"/>
</dbReference>
<dbReference type="GO" id="GO:0005737">
    <property type="term" value="C:cytoplasm"/>
    <property type="evidence" value="ECO:0000318"/>
    <property type="project" value="GO_Central"/>
</dbReference>
<dbReference type="PROSITE" id="PS50209">
    <property type="entry name" value="CARD"/>
    <property type="match status" value="1"/>
</dbReference>
<keyword evidence="1" id="KW-0677">Repeat</keyword>
<name>B3SDN9_TRIAD</name>
<dbReference type="InterPro" id="IPR011029">
    <property type="entry name" value="DEATH-like_dom_sf"/>
</dbReference>
<feature type="domain" description="CARD" evidence="3">
    <location>
        <begin position="692"/>
        <end position="783"/>
    </location>
</feature>
<gene>
    <name evidence="4" type="ORF">TRIADDRAFT_62397</name>
</gene>
<evidence type="ECO:0000313" key="5">
    <source>
        <dbReference type="Proteomes" id="UP000009022"/>
    </source>
</evidence>
<dbReference type="eggNOG" id="ENOG502S3ZU">
    <property type="taxonomic scope" value="Eukaryota"/>
</dbReference>
<dbReference type="Gene3D" id="3.40.50.300">
    <property type="entry name" value="P-loop containing nucleotide triphosphate hydrolases"/>
    <property type="match status" value="1"/>
</dbReference>
<dbReference type="InterPro" id="IPR032171">
    <property type="entry name" value="COR-A"/>
</dbReference>
<feature type="compositionally biased region" description="Polar residues" evidence="2">
    <location>
        <begin position="109"/>
        <end position="124"/>
    </location>
</feature>
<dbReference type="RefSeq" id="XP_002118358.1">
    <property type="nucleotide sequence ID" value="XM_002118322.1"/>
</dbReference>
<dbReference type="EMBL" id="DS985283">
    <property type="protein sequence ID" value="EDV19147.1"/>
    <property type="molecule type" value="Genomic_DNA"/>
</dbReference>
<dbReference type="AlphaFoldDB" id="B3SDN9"/>
<dbReference type="CTD" id="6759581"/>
<dbReference type="HOGENOM" id="CLU_015649_0_0_1"/>
<evidence type="ECO:0000256" key="2">
    <source>
        <dbReference type="SAM" id="MobiDB-lite"/>
    </source>
</evidence>
<dbReference type="GO" id="GO:0002020">
    <property type="term" value="F:protease binding"/>
    <property type="evidence" value="ECO:0007669"/>
    <property type="project" value="InterPro"/>
</dbReference>
<protein>
    <recommendedName>
        <fullName evidence="3">CARD domain-containing protein</fullName>
    </recommendedName>
</protein>
<dbReference type="Gene3D" id="1.10.10.10">
    <property type="entry name" value="Winged helix-like DNA-binding domain superfamily/Winged helix DNA-binding domain"/>
    <property type="match status" value="1"/>
</dbReference>
<sequence length="878" mass="100497">MIIGPENVGKATLLKVLIKQSLLANEAPTQVASGNHPLIELITFDTGDMVKTGLGTLADSKVGLAVLQSPSLQVTRQTLSDMKAQRTNVFDKSLRSKYSKLRPKLSKIQEANTDSNESKKSQQSKIDNLHTVLCDFGDQAEYHVTHQPFMSCDSIYVLVFNIAEEINDAIQQRNSLKSDMTYFARMHEWLSSVRGCKGLRDGLGSNARNEITIDGKYFELPIVIVIGSHADKIVANNEEEKNRKIQAAYNKISREFGSKAFSKHLYLSHLAMNGDGNDKSEATQHLRDETRKQLCQIFTKIAEKLPFITDPIPVRWYEIIQILRGEREDKIIKKLLTKTQVKDLIDKHHLSKQGEKLDSLLSYLHNIGQIVYCDKDEILSNWVVSDIDWLIEVFCSLIRISFFKSSHADDWSEYEKIQNTGKISEEYIRQVWSKFNLDDEERKYVLSLMTHYDILYEASELQGKDRIYLIPCLLKTQPKSDALYPSNSTTSKYIYLGFDEKELPYISYNIFYCLISQCLQKRGWNNGRVKLYQNCASFRISPGINLIIDKLSTVIGLQLVFRHPNLQSKEVRRRLTKTAVELHVKDAIESALRIVLTKWMPNMSHIRIKVSVKCPRCGELVNIEDGLSDDKSFLDCLNCERTWNFSYYLKPWLDNIPAVDASSDNGEDIPMSLTEEEGASTIPKFKTSAVGMLEIHKQILRSHYVRIIEECQSSIKPICNHLYSREILTPYLKEIILCQPNDYEKMGKLLDILPECGNRAFGAFCEVLSTINSQVIEILENAERENEKELKGTKRKLSNTRKARSEYQTITCMQPDNENPIPSGSKALKEQFVGDAIYIDYINNIEDGDQYDCSFITRSGYIDLNEVELMTVNIIIYQ</sequence>
<dbReference type="OMA" id="NCERTWN"/>
<evidence type="ECO:0000256" key="1">
    <source>
        <dbReference type="ARBA" id="ARBA00022737"/>
    </source>
</evidence>
<dbReference type="Gene3D" id="1.10.533.10">
    <property type="entry name" value="Death Domain, Fas"/>
    <property type="match status" value="1"/>
</dbReference>
<dbReference type="Pfam" id="PF00619">
    <property type="entry name" value="CARD"/>
    <property type="match status" value="1"/>
</dbReference>
<feature type="region of interest" description="Disordered" evidence="2">
    <location>
        <begin position="105"/>
        <end position="124"/>
    </location>
</feature>
<dbReference type="GeneID" id="6759581"/>
<reference evidence="4 5" key="1">
    <citation type="journal article" date="2008" name="Nature">
        <title>The Trichoplax genome and the nature of placozoans.</title>
        <authorList>
            <person name="Srivastava M."/>
            <person name="Begovic E."/>
            <person name="Chapman J."/>
            <person name="Putnam N.H."/>
            <person name="Hellsten U."/>
            <person name="Kawashima T."/>
            <person name="Kuo A."/>
            <person name="Mitros T."/>
            <person name="Salamov A."/>
            <person name="Carpenter M.L."/>
            <person name="Signorovitch A.Y."/>
            <person name="Moreno M.A."/>
            <person name="Kamm K."/>
            <person name="Grimwood J."/>
            <person name="Schmutz J."/>
            <person name="Shapiro H."/>
            <person name="Grigoriev I.V."/>
            <person name="Buss L.W."/>
            <person name="Schierwater B."/>
            <person name="Dellaporta S.L."/>
            <person name="Rokhsar D.S."/>
        </authorList>
    </citation>
    <scope>NUCLEOTIDE SEQUENCE [LARGE SCALE GENOMIC DNA]</scope>
    <source>
        <strain evidence="4 5">Grell-BS-1999</strain>
    </source>
</reference>
<evidence type="ECO:0000259" key="3">
    <source>
        <dbReference type="PROSITE" id="PS50209"/>
    </source>
</evidence>
<dbReference type="InterPro" id="IPR001315">
    <property type="entry name" value="CARD"/>
</dbReference>
<dbReference type="SMART" id="SM00114">
    <property type="entry name" value="CARD"/>
    <property type="match status" value="1"/>
</dbReference>
<dbReference type="SUPFAM" id="SSF47986">
    <property type="entry name" value="DEATH domain"/>
    <property type="match status" value="1"/>
</dbReference>
<keyword evidence="5" id="KW-1185">Reference proteome</keyword>
<dbReference type="PANTHER" id="PTHR15034">
    <property type="entry name" value="DEATH DOMAIN-CONTAINING PROTEIN CRADD"/>
    <property type="match status" value="1"/>
</dbReference>
<evidence type="ECO:0000313" key="4">
    <source>
        <dbReference type="EMBL" id="EDV19147.1"/>
    </source>
</evidence>
<dbReference type="GO" id="GO:2001235">
    <property type="term" value="P:positive regulation of apoptotic signaling pathway"/>
    <property type="evidence" value="ECO:0000318"/>
    <property type="project" value="GO_Central"/>
</dbReference>
<dbReference type="InterPro" id="IPR027417">
    <property type="entry name" value="P-loop_NTPase"/>
</dbReference>
<proteinExistence type="predicted"/>
<dbReference type="STRING" id="10228.B3SDN9"/>
<dbReference type="PANTHER" id="PTHR15034:SF5">
    <property type="entry name" value="DEATH DOMAIN-CONTAINING PROTEIN CRADD"/>
    <property type="match status" value="1"/>
</dbReference>
<accession>B3SDN9</accession>
<dbReference type="OrthoDB" id="5977318at2759"/>
<dbReference type="PhylomeDB" id="B3SDN9"/>
<dbReference type="KEGG" id="tad:TRIADDRAFT_62397"/>
<dbReference type="GO" id="GO:0070513">
    <property type="term" value="F:death domain binding"/>
    <property type="evidence" value="ECO:0007669"/>
    <property type="project" value="InterPro"/>
</dbReference>
<dbReference type="InterPro" id="IPR037939">
    <property type="entry name" value="CRADD"/>
</dbReference>
<dbReference type="InParanoid" id="B3SDN9"/>
<dbReference type="CDD" id="cd01671">
    <property type="entry name" value="CARD"/>
    <property type="match status" value="1"/>
</dbReference>
<dbReference type="InterPro" id="IPR036388">
    <property type="entry name" value="WH-like_DNA-bd_sf"/>
</dbReference>
<organism evidence="4 5">
    <name type="scientific">Trichoplax adhaerens</name>
    <name type="common">Trichoplax reptans</name>
    <dbReference type="NCBI Taxonomy" id="10228"/>
    <lineage>
        <taxon>Eukaryota</taxon>
        <taxon>Metazoa</taxon>
        <taxon>Placozoa</taxon>
        <taxon>Uniplacotomia</taxon>
        <taxon>Trichoplacea</taxon>
        <taxon>Trichoplacidae</taxon>
        <taxon>Trichoplax</taxon>
    </lineage>
</organism>